<feature type="domain" description="IclR-ED" evidence="5">
    <location>
        <begin position="81"/>
        <end position="265"/>
    </location>
</feature>
<dbReference type="InterPro" id="IPR005471">
    <property type="entry name" value="Tscrpt_reg_IclR_N"/>
</dbReference>
<dbReference type="InterPro" id="IPR014757">
    <property type="entry name" value="Tscrpt_reg_IclR_C"/>
</dbReference>
<sequence length="266" mass="28043">MTEAVEVPGRRGAGTGGTQVVHRSAQLLRAIAGREEGATVAGLAAATGLTRPTVHRLLTGLAAEGLVERSAASGAWQLGPELYVLGAVAAHRYPIRELAAPSLRRLAEATGESAFLSARRDLETVCLARVEGAFPIRSHVLYEGLRLPLGVASAGLAILAHLPETEVERVLDATAGARAQWGPLHVPERIRPLLAEVRRRGVAVNPGMIVEGSWGMGAAVFDATGAPAYALSLTGIEPRFAGERRELLGRALLAEAHRLSRELGHR</sequence>
<dbReference type="EMBL" id="LOMZ01000001">
    <property type="protein sequence ID" value="PLC11954.1"/>
    <property type="molecule type" value="Genomic_DNA"/>
</dbReference>
<evidence type="ECO:0000259" key="5">
    <source>
        <dbReference type="PROSITE" id="PS51078"/>
    </source>
</evidence>
<dbReference type="SUPFAM" id="SSF55781">
    <property type="entry name" value="GAF domain-like"/>
    <property type="match status" value="1"/>
</dbReference>
<dbReference type="InterPro" id="IPR029016">
    <property type="entry name" value="GAF-like_dom_sf"/>
</dbReference>
<dbReference type="Gene3D" id="3.30.450.40">
    <property type="match status" value="1"/>
</dbReference>
<dbReference type="Proteomes" id="UP000234632">
    <property type="component" value="Unassembled WGS sequence"/>
</dbReference>
<dbReference type="GO" id="GO:0003700">
    <property type="term" value="F:DNA-binding transcription factor activity"/>
    <property type="evidence" value="ECO:0007669"/>
    <property type="project" value="TreeGrafter"/>
</dbReference>
<accession>A0A2N4T145</accession>
<dbReference type="Pfam" id="PF01614">
    <property type="entry name" value="IclR_C"/>
    <property type="match status" value="1"/>
</dbReference>
<dbReference type="PANTHER" id="PTHR30136">
    <property type="entry name" value="HELIX-TURN-HELIX TRANSCRIPTIONAL REGULATOR, ICLR FAMILY"/>
    <property type="match status" value="1"/>
</dbReference>
<dbReference type="PROSITE" id="PS51077">
    <property type="entry name" value="HTH_ICLR"/>
    <property type="match status" value="1"/>
</dbReference>
<evidence type="ECO:0000256" key="1">
    <source>
        <dbReference type="ARBA" id="ARBA00023015"/>
    </source>
</evidence>
<dbReference type="InterPro" id="IPR036390">
    <property type="entry name" value="WH_DNA-bd_sf"/>
</dbReference>
<evidence type="ECO:0000313" key="7">
    <source>
        <dbReference type="Proteomes" id="UP000234632"/>
    </source>
</evidence>
<dbReference type="RefSeq" id="WP_101851637.1">
    <property type="nucleotide sequence ID" value="NZ_JARVWU010000001.1"/>
</dbReference>
<dbReference type="PANTHER" id="PTHR30136:SF39">
    <property type="entry name" value="TRANSCRIPTIONAL REGULATORY PROTEIN"/>
    <property type="match status" value="1"/>
</dbReference>
<dbReference type="Pfam" id="PF09339">
    <property type="entry name" value="HTH_IclR"/>
    <property type="match status" value="1"/>
</dbReference>
<keyword evidence="2" id="KW-0238">DNA-binding</keyword>
<dbReference type="Gene3D" id="1.10.10.10">
    <property type="entry name" value="Winged helix-like DNA-binding domain superfamily/Winged helix DNA-binding domain"/>
    <property type="match status" value="1"/>
</dbReference>
<gene>
    <name evidence="6" type="ORF">AUQ48_06535</name>
</gene>
<organism evidence="6 7">
    <name type="scientific">Kocuria flava</name>
    <dbReference type="NCBI Taxonomy" id="446860"/>
    <lineage>
        <taxon>Bacteria</taxon>
        <taxon>Bacillati</taxon>
        <taxon>Actinomycetota</taxon>
        <taxon>Actinomycetes</taxon>
        <taxon>Micrococcales</taxon>
        <taxon>Micrococcaceae</taxon>
        <taxon>Kocuria</taxon>
    </lineage>
</organism>
<keyword evidence="3" id="KW-0804">Transcription</keyword>
<dbReference type="SMART" id="SM00346">
    <property type="entry name" value="HTH_ICLR"/>
    <property type="match status" value="1"/>
</dbReference>
<evidence type="ECO:0000259" key="4">
    <source>
        <dbReference type="PROSITE" id="PS51077"/>
    </source>
</evidence>
<dbReference type="InterPro" id="IPR050707">
    <property type="entry name" value="HTH_MetabolicPath_Reg"/>
</dbReference>
<protein>
    <submittedName>
        <fullName evidence="6">IclR family transcriptional regulator</fullName>
    </submittedName>
</protein>
<dbReference type="PROSITE" id="PS51078">
    <property type="entry name" value="ICLR_ED"/>
    <property type="match status" value="1"/>
</dbReference>
<dbReference type="AlphaFoldDB" id="A0A2N4T145"/>
<name>A0A2N4T145_9MICC</name>
<feature type="domain" description="HTH iclR-type" evidence="4">
    <location>
        <begin position="18"/>
        <end position="80"/>
    </location>
</feature>
<keyword evidence="1" id="KW-0805">Transcription regulation</keyword>
<comment type="caution">
    <text evidence="6">The sequence shown here is derived from an EMBL/GenBank/DDBJ whole genome shotgun (WGS) entry which is preliminary data.</text>
</comment>
<reference evidence="6 7" key="1">
    <citation type="submission" date="2015-12" db="EMBL/GenBank/DDBJ databases">
        <authorList>
            <person name="Shamseldin A."/>
            <person name="Moawad H."/>
            <person name="Abd El-Rahim W.M."/>
            <person name="Sadowsky M.J."/>
        </authorList>
    </citation>
    <scope>NUCLEOTIDE SEQUENCE [LARGE SCALE GENOMIC DNA]</scope>
    <source>
        <strain evidence="6 7">S43</strain>
    </source>
</reference>
<evidence type="ECO:0000256" key="2">
    <source>
        <dbReference type="ARBA" id="ARBA00023125"/>
    </source>
</evidence>
<evidence type="ECO:0000256" key="3">
    <source>
        <dbReference type="ARBA" id="ARBA00023163"/>
    </source>
</evidence>
<proteinExistence type="predicted"/>
<dbReference type="GO" id="GO:0003677">
    <property type="term" value="F:DNA binding"/>
    <property type="evidence" value="ECO:0007669"/>
    <property type="project" value="UniProtKB-KW"/>
</dbReference>
<dbReference type="SUPFAM" id="SSF46785">
    <property type="entry name" value="Winged helix' DNA-binding domain"/>
    <property type="match status" value="1"/>
</dbReference>
<dbReference type="InterPro" id="IPR036388">
    <property type="entry name" value="WH-like_DNA-bd_sf"/>
</dbReference>
<dbReference type="GO" id="GO:0045892">
    <property type="term" value="P:negative regulation of DNA-templated transcription"/>
    <property type="evidence" value="ECO:0007669"/>
    <property type="project" value="TreeGrafter"/>
</dbReference>
<evidence type="ECO:0000313" key="6">
    <source>
        <dbReference type="EMBL" id="PLC11954.1"/>
    </source>
</evidence>